<feature type="region of interest" description="Disordered" evidence="2">
    <location>
        <begin position="133"/>
        <end position="158"/>
    </location>
</feature>
<keyword evidence="1" id="KW-0862">Zinc</keyword>
<dbReference type="Gene3D" id="4.10.60.10">
    <property type="entry name" value="Zinc finger, CCHC-type"/>
    <property type="match status" value="1"/>
</dbReference>
<keyword evidence="1" id="KW-0479">Metal-binding</keyword>
<gene>
    <name evidence="4" type="ORF">DUI87_18731</name>
</gene>
<evidence type="ECO:0000256" key="1">
    <source>
        <dbReference type="PROSITE-ProRule" id="PRU00047"/>
    </source>
</evidence>
<evidence type="ECO:0000313" key="4">
    <source>
        <dbReference type="EMBL" id="RMC05535.1"/>
    </source>
</evidence>
<name>A0A3M0JXK3_HIRRU</name>
<feature type="region of interest" description="Disordered" evidence="2">
    <location>
        <begin position="389"/>
        <end position="435"/>
    </location>
</feature>
<dbReference type="PROSITE" id="PS50158">
    <property type="entry name" value="ZF_CCHC"/>
    <property type="match status" value="1"/>
</dbReference>
<proteinExistence type="predicted"/>
<dbReference type="Pfam" id="PF19317">
    <property type="entry name" value="Gag_p24_C"/>
    <property type="match status" value="1"/>
</dbReference>
<accession>A0A3M0JXK3</accession>
<dbReference type="OrthoDB" id="9386882at2759"/>
<sequence>MPFLYMATQQIERQSSLILSISISSHVGHFTFTQASITAASVLCFDLLGIDMGQQRGEGTDYTVKYFQLSKMFIPLDDILSFRHVNYTTKLGVICKFTEAERQAQGQQALMIKVLLKEAAMPAGKGTLWDIGENREESNHDGPEEDPFDPGPIDPEKEPDLYPLNLHDNWLMGTGPGPYSDPAAQARDCAREAFDGAWDAAHQAFLKVADVKTLQKAFTTIAQGPQEPYMQFVDRLKQALERQIDNADTREILLLKLAVENANTDCKKLLKSLPNQQPSLVKMVEACNRIGTIEHQYESLATVFTAAKGLSGTSAVCYGCGKPGHLKKDYSAQKGGKPKIPDVCPQCHKGCHFAKQCGSKYDSEGRPVQGNQNQSAGQCQALTQILQPPTQIVPPQMPASRGQPPRMHSGGPSQVFTQQLQGAPDWTWQPQSPSK</sequence>
<dbReference type="InterPro" id="IPR036875">
    <property type="entry name" value="Znf_CCHC_sf"/>
</dbReference>
<evidence type="ECO:0000256" key="2">
    <source>
        <dbReference type="SAM" id="MobiDB-lite"/>
    </source>
</evidence>
<feature type="compositionally biased region" description="Polar residues" evidence="2">
    <location>
        <begin position="411"/>
        <end position="421"/>
    </location>
</feature>
<feature type="compositionally biased region" description="Basic and acidic residues" evidence="2">
    <location>
        <begin position="133"/>
        <end position="142"/>
    </location>
</feature>
<dbReference type="GO" id="GO:0003676">
    <property type="term" value="F:nucleic acid binding"/>
    <property type="evidence" value="ECO:0007669"/>
    <property type="project" value="InterPro"/>
</dbReference>
<dbReference type="SUPFAM" id="SSF47353">
    <property type="entry name" value="Retrovirus capsid dimerization domain-like"/>
    <property type="match status" value="1"/>
</dbReference>
<dbReference type="Proteomes" id="UP000269221">
    <property type="component" value="Unassembled WGS sequence"/>
</dbReference>
<evidence type="ECO:0000313" key="5">
    <source>
        <dbReference type="Proteomes" id="UP000269221"/>
    </source>
</evidence>
<protein>
    <recommendedName>
        <fullName evidence="3">CCHC-type domain-containing protein</fullName>
    </recommendedName>
</protein>
<dbReference type="SUPFAM" id="SSF57756">
    <property type="entry name" value="Retrovirus zinc finger-like domains"/>
    <property type="match status" value="1"/>
</dbReference>
<dbReference type="PANTHER" id="PTHR40389:SF3">
    <property type="entry name" value="IGE-BINDING PROTEIN"/>
    <property type="match status" value="1"/>
</dbReference>
<dbReference type="InterPro" id="IPR050195">
    <property type="entry name" value="Primate_lentivir_Gag_pol-like"/>
</dbReference>
<evidence type="ECO:0000259" key="3">
    <source>
        <dbReference type="PROSITE" id="PS50158"/>
    </source>
</evidence>
<dbReference type="Pfam" id="PF14787">
    <property type="entry name" value="zf-CCHC_5"/>
    <property type="match status" value="1"/>
</dbReference>
<feature type="domain" description="CCHC-type" evidence="3">
    <location>
        <begin position="317"/>
        <end position="329"/>
    </location>
</feature>
<dbReference type="AlphaFoldDB" id="A0A3M0JXK3"/>
<reference evidence="4 5" key="1">
    <citation type="submission" date="2018-07" db="EMBL/GenBank/DDBJ databases">
        <title>A high quality draft genome assembly of the barn swallow (H. rustica rustica).</title>
        <authorList>
            <person name="Formenti G."/>
            <person name="Chiara M."/>
            <person name="Poveda L."/>
            <person name="Francoijs K.-J."/>
            <person name="Bonisoli-Alquati A."/>
            <person name="Canova L."/>
            <person name="Gianfranceschi L."/>
            <person name="Horner D.S."/>
            <person name="Saino N."/>
        </authorList>
    </citation>
    <scope>NUCLEOTIDE SEQUENCE [LARGE SCALE GENOMIC DNA]</scope>
    <source>
        <strain evidence="4">Chelidonia</strain>
        <tissue evidence="4">Blood</tissue>
    </source>
</reference>
<keyword evidence="1" id="KW-0863">Zinc-finger</keyword>
<dbReference type="Gene3D" id="1.10.1200.30">
    <property type="match status" value="1"/>
</dbReference>
<dbReference type="InterPro" id="IPR001878">
    <property type="entry name" value="Znf_CCHC"/>
</dbReference>
<organism evidence="4 5">
    <name type="scientific">Hirundo rustica rustica</name>
    <dbReference type="NCBI Taxonomy" id="333673"/>
    <lineage>
        <taxon>Eukaryota</taxon>
        <taxon>Metazoa</taxon>
        <taxon>Chordata</taxon>
        <taxon>Craniata</taxon>
        <taxon>Vertebrata</taxon>
        <taxon>Euteleostomi</taxon>
        <taxon>Archelosauria</taxon>
        <taxon>Archosauria</taxon>
        <taxon>Dinosauria</taxon>
        <taxon>Saurischia</taxon>
        <taxon>Theropoda</taxon>
        <taxon>Coelurosauria</taxon>
        <taxon>Aves</taxon>
        <taxon>Neognathae</taxon>
        <taxon>Neoaves</taxon>
        <taxon>Telluraves</taxon>
        <taxon>Australaves</taxon>
        <taxon>Passeriformes</taxon>
        <taxon>Sylvioidea</taxon>
        <taxon>Hirundinidae</taxon>
        <taxon>Hirundo</taxon>
    </lineage>
</organism>
<dbReference type="GO" id="GO:0008270">
    <property type="term" value="F:zinc ion binding"/>
    <property type="evidence" value="ECO:0007669"/>
    <property type="project" value="UniProtKB-KW"/>
</dbReference>
<dbReference type="PANTHER" id="PTHR40389">
    <property type="entry name" value="ENDOGENOUS RETROVIRUS GROUP K MEMBER 24 GAG POLYPROTEIN-RELATED"/>
    <property type="match status" value="1"/>
</dbReference>
<comment type="caution">
    <text evidence="4">The sequence shown here is derived from an EMBL/GenBank/DDBJ whole genome shotgun (WGS) entry which is preliminary data.</text>
</comment>
<dbReference type="EMBL" id="QRBI01000123">
    <property type="protein sequence ID" value="RMC05535.1"/>
    <property type="molecule type" value="Genomic_DNA"/>
</dbReference>
<dbReference type="InterPro" id="IPR008916">
    <property type="entry name" value="Retrov_capsid_C"/>
</dbReference>
<dbReference type="InterPro" id="IPR045345">
    <property type="entry name" value="Gag_p24_C"/>
</dbReference>
<dbReference type="STRING" id="333673.A0A3M0JXK3"/>
<keyword evidence="5" id="KW-1185">Reference proteome</keyword>